<sequence length="148" mass="17737">MTATTCTCTFREEPDVNDKGHTISHTTRRQRDPECPRHKLPGWRITDTLRLIHSRRVLTLRRQRPHGVQFANVYRWGRPRRKTNEFPQTPWPHLRIERDLEMDYVEIYWPGIGGITASRLHYTSLLPDGRGHYLRLRDRWIKQGRGEM</sequence>
<evidence type="ECO:0000313" key="3">
    <source>
        <dbReference type="Proteomes" id="UP000316610"/>
    </source>
</evidence>
<name>A0A514DHX9_9CAUD</name>
<feature type="region of interest" description="Disordered" evidence="1">
    <location>
        <begin position="17"/>
        <end position="37"/>
    </location>
</feature>
<protein>
    <submittedName>
        <fullName evidence="2">Uncharacterized protein</fullName>
    </submittedName>
</protein>
<keyword evidence="3" id="KW-1185">Reference proteome</keyword>
<dbReference type="Proteomes" id="UP000316610">
    <property type="component" value="Segment"/>
</dbReference>
<dbReference type="GeneID" id="63027365"/>
<dbReference type="KEGG" id="vg:63027365"/>
<proteinExistence type="predicted"/>
<reference evidence="2 3" key="1">
    <citation type="submission" date="2019-05" db="EMBL/GenBank/DDBJ databases">
        <authorList>
            <person name="Hammer B.W."/>
            <person name="Chiaro A."/>
            <person name="Dufresne J."/>
            <person name="Kristler A."/>
            <person name="Kuo C.N."/>
            <person name="Ozcan Z."/>
            <person name="Pasmanik V."/>
            <person name="Shin J."/>
            <person name="Stephens K.N."/>
            <person name="Butela K.A."/>
            <person name="Garlena R.A."/>
            <person name="Russell D.A."/>
            <person name="Pope W.H."/>
            <person name="Jacobs-Sera D."/>
            <person name="Hatfull G.F."/>
        </authorList>
    </citation>
    <scope>NUCLEOTIDE SEQUENCE [LARGE SCALE GENOMIC DNA]</scope>
</reference>
<evidence type="ECO:0000313" key="2">
    <source>
        <dbReference type="EMBL" id="QDH93216.1"/>
    </source>
</evidence>
<accession>A0A514DHX9</accession>
<dbReference type="RefSeq" id="YP_010002812.1">
    <property type="nucleotide sequence ID" value="NC_053248.1"/>
</dbReference>
<gene>
    <name evidence="2" type="primary">63</name>
    <name evidence="2" type="ORF">SEA_ZIPP_63</name>
</gene>
<evidence type="ECO:0000256" key="1">
    <source>
        <dbReference type="SAM" id="MobiDB-lite"/>
    </source>
</evidence>
<organism evidence="2 3">
    <name type="scientific">Gordonia phage Zipp</name>
    <dbReference type="NCBI Taxonomy" id="2591212"/>
    <lineage>
        <taxon>Viruses</taxon>
        <taxon>Duplodnaviria</taxon>
        <taxon>Heunggongvirae</taxon>
        <taxon>Uroviricota</taxon>
        <taxon>Caudoviricetes</taxon>
        <taxon>Stackebrandtviridae</taxon>
        <taxon>Schenleyvirinae</taxon>
        <taxon>Zitchvirus</taxon>
        <taxon>Zitchvirus zipp</taxon>
    </lineage>
</organism>
<dbReference type="EMBL" id="MK937607">
    <property type="protein sequence ID" value="QDH93216.1"/>
    <property type="molecule type" value="Genomic_DNA"/>
</dbReference>